<name>A0A9P4NSG3_9PEZI</name>
<evidence type="ECO:0000256" key="1">
    <source>
        <dbReference type="SAM" id="MobiDB-lite"/>
    </source>
</evidence>
<feature type="compositionally biased region" description="Low complexity" evidence="1">
    <location>
        <begin position="268"/>
        <end position="284"/>
    </location>
</feature>
<feature type="region of interest" description="Disordered" evidence="1">
    <location>
        <begin position="227"/>
        <end position="388"/>
    </location>
</feature>
<evidence type="ECO:0000313" key="2">
    <source>
        <dbReference type="EMBL" id="KAF2430603.1"/>
    </source>
</evidence>
<feature type="region of interest" description="Disordered" evidence="1">
    <location>
        <begin position="201"/>
        <end position="220"/>
    </location>
</feature>
<comment type="caution">
    <text evidence="2">The sequence shown here is derived from an EMBL/GenBank/DDBJ whole genome shotgun (WGS) entry which is preliminary data.</text>
</comment>
<evidence type="ECO:0000313" key="3">
    <source>
        <dbReference type="Proteomes" id="UP000800235"/>
    </source>
</evidence>
<dbReference type="Proteomes" id="UP000800235">
    <property type="component" value="Unassembled WGS sequence"/>
</dbReference>
<feature type="compositionally biased region" description="Low complexity" evidence="1">
    <location>
        <begin position="317"/>
        <end position="333"/>
    </location>
</feature>
<proteinExistence type="predicted"/>
<reference evidence="2" key="1">
    <citation type="journal article" date="2020" name="Stud. Mycol.">
        <title>101 Dothideomycetes genomes: a test case for predicting lifestyles and emergence of pathogens.</title>
        <authorList>
            <person name="Haridas S."/>
            <person name="Albert R."/>
            <person name="Binder M."/>
            <person name="Bloem J."/>
            <person name="Labutti K."/>
            <person name="Salamov A."/>
            <person name="Andreopoulos B."/>
            <person name="Baker S."/>
            <person name="Barry K."/>
            <person name="Bills G."/>
            <person name="Bluhm B."/>
            <person name="Cannon C."/>
            <person name="Castanera R."/>
            <person name="Culley D."/>
            <person name="Daum C."/>
            <person name="Ezra D."/>
            <person name="Gonzalez J."/>
            <person name="Henrissat B."/>
            <person name="Kuo A."/>
            <person name="Liang C."/>
            <person name="Lipzen A."/>
            <person name="Lutzoni F."/>
            <person name="Magnuson J."/>
            <person name="Mondo S."/>
            <person name="Nolan M."/>
            <person name="Ohm R."/>
            <person name="Pangilinan J."/>
            <person name="Park H.-J."/>
            <person name="Ramirez L."/>
            <person name="Alfaro M."/>
            <person name="Sun H."/>
            <person name="Tritt A."/>
            <person name="Yoshinaga Y."/>
            <person name="Zwiers L.-H."/>
            <person name="Turgeon B."/>
            <person name="Goodwin S."/>
            <person name="Spatafora J."/>
            <person name="Crous P."/>
            <person name="Grigoriev I."/>
        </authorList>
    </citation>
    <scope>NUCLEOTIDE SEQUENCE</scope>
    <source>
        <strain evidence="2">CBS 130266</strain>
    </source>
</reference>
<feature type="compositionally biased region" description="Polar residues" evidence="1">
    <location>
        <begin position="231"/>
        <end position="249"/>
    </location>
</feature>
<organism evidence="2 3">
    <name type="scientific">Tothia fuscella</name>
    <dbReference type="NCBI Taxonomy" id="1048955"/>
    <lineage>
        <taxon>Eukaryota</taxon>
        <taxon>Fungi</taxon>
        <taxon>Dikarya</taxon>
        <taxon>Ascomycota</taxon>
        <taxon>Pezizomycotina</taxon>
        <taxon>Dothideomycetes</taxon>
        <taxon>Pleosporomycetidae</taxon>
        <taxon>Venturiales</taxon>
        <taxon>Cylindrosympodiaceae</taxon>
        <taxon>Tothia</taxon>
    </lineage>
</organism>
<sequence>MVLEGASGPDSGRFDQDLTPNSDLDPYDSAGGQPAAPMQLNIPLPKPFPIVGPLMGYTNTHLIKTINNGLAQGAQLLKRPMRREEAEALAYNFAKMERTGSYGGAIGAAMGGYRAWATADTLRLPFYKPDLSKIDVDVFAGLKGSAARSLRHALRATSYVSLGLFMGGAFAQAYAASVMIVTVNKDPRLREMSEAMKKLAAERSGMVPPTPAKGAAPVPRRPQTEAYADNMSPQASSYDSGSGMLSNSDSEMRDQEMGQAPDEPLAPQQPQQTPYSYSKSSPQSWESRDALDDMSPTAQSTSSDGPRESAWDRVRRQNASSQSSSPSTGPRQPFAAGNKSNSSQDNSPGDSFSFSSTDKNQAQRDFDARIERERQGKDFSEGQYGKKW</sequence>
<keyword evidence="3" id="KW-1185">Reference proteome</keyword>
<feature type="compositionally biased region" description="Basic and acidic residues" evidence="1">
    <location>
        <begin position="305"/>
        <end position="315"/>
    </location>
</feature>
<feature type="region of interest" description="Disordered" evidence="1">
    <location>
        <begin position="1"/>
        <end position="38"/>
    </location>
</feature>
<dbReference type="AlphaFoldDB" id="A0A9P4NSG3"/>
<protein>
    <submittedName>
        <fullName evidence="2">Uncharacterized protein</fullName>
    </submittedName>
</protein>
<feature type="compositionally biased region" description="Polar residues" evidence="1">
    <location>
        <begin position="338"/>
        <end position="360"/>
    </location>
</feature>
<dbReference type="EMBL" id="MU007038">
    <property type="protein sequence ID" value="KAF2430603.1"/>
    <property type="molecule type" value="Genomic_DNA"/>
</dbReference>
<feature type="compositionally biased region" description="Basic and acidic residues" evidence="1">
    <location>
        <begin position="361"/>
        <end position="380"/>
    </location>
</feature>
<gene>
    <name evidence="2" type="ORF">EJ08DRAFT_679136</name>
</gene>
<dbReference type="OrthoDB" id="4204700at2759"/>
<accession>A0A9P4NSG3</accession>